<comment type="caution">
    <text evidence="2">The sequence shown here is derived from an EMBL/GenBank/DDBJ whole genome shotgun (WGS) entry which is preliminary data.</text>
</comment>
<keyword evidence="3" id="KW-1185">Reference proteome</keyword>
<evidence type="ECO:0000313" key="2">
    <source>
        <dbReference type="EMBL" id="TKB97888.1"/>
    </source>
</evidence>
<name>A0A4U1BZE4_9SPHI</name>
<dbReference type="Gene3D" id="1.20.1600.10">
    <property type="entry name" value="Outer membrane efflux proteins (OEP)"/>
    <property type="match status" value="1"/>
</dbReference>
<dbReference type="GO" id="GO:0015562">
    <property type="term" value="F:efflux transmembrane transporter activity"/>
    <property type="evidence" value="ECO:0007669"/>
    <property type="project" value="InterPro"/>
</dbReference>
<protein>
    <submittedName>
        <fullName evidence="2">TolC family protein</fullName>
    </submittedName>
</protein>
<dbReference type="OrthoDB" id="793488at2"/>
<evidence type="ECO:0000313" key="3">
    <source>
        <dbReference type="Proteomes" id="UP000308181"/>
    </source>
</evidence>
<evidence type="ECO:0000256" key="1">
    <source>
        <dbReference type="SAM" id="SignalP"/>
    </source>
</evidence>
<accession>A0A4U1BZE4</accession>
<reference evidence="2 3" key="1">
    <citation type="submission" date="2019-04" db="EMBL/GenBank/DDBJ databases">
        <title>Pedobacter sp. AR-3-17 sp. nov., isolated from Arctic soil.</title>
        <authorList>
            <person name="Dahal R.H."/>
            <person name="Kim D.-U."/>
        </authorList>
    </citation>
    <scope>NUCLEOTIDE SEQUENCE [LARGE SCALE GENOMIC DNA]</scope>
    <source>
        <strain evidence="2 3">AR-3-17</strain>
    </source>
</reference>
<dbReference type="Proteomes" id="UP000308181">
    <property type="component" value="Unassembled WGS sequence"/>
</dbReference>
<dbReference type="AlphaFoldDB" id="A0A4U1BZE4"/>
<feature type="chain" id="PRO_5020410513" evidence="1">
    <location>
        <begin position="25"/>
        <end position="227"/>
    </location>
</feature>
<sequence>MNKIFKSVLLIACLSLSMQFEAKAQQTIIPDISYLFLEKLIATAKQNYPKIKQYEIAKEIAEINIKREKLNWLDPIAVSYVSVPNKTINFIDPQFFSGYQFGINVNVGTFMQKPLNIKKTKADLRFMVEESKEYALSLEAEVKVRYFAYIQQLNNVKLFTSSLQDAEGLLNDLKVRYERGEVTFGIYSEGLISFSNISKSKIESEAAFLIAKARLEELIITKIEDIK</sequence>
<dbReference type="SUPFAM" id="SSF56954">
    <property type="entry name" value="Outer membrane efflux proteins (OEP)"/>
    <property type="match status" value="1"/>
</dbReference>
<organism evidence="2 3">
    <name type="scientific">Pedobacter cryophilus</name>
    <dbReference type="NCBI Taxonomy" id="2571271"/>
    <lineage>
        <taxon>Bacteria</taxon>
        <taxon>Pseudomonadati</taxon>
        <taxon>Bacteroidota</taxon>
        <taxon>Sphingobacteriia</taxon>
        <taxon>Sphingobacteriales</taxon>
        <taxon>Sphingobacteriaceae</taxon>
        <taxon>Pedobacter</taxon>
    </lineage>
</organism>
<feature type="signal peptide" evidence="1">
    <location>
        <begin position="1"/>
        <end position="24"/>
    </location>
</feature>
<keyword evidence="1" id="KW-0732">Signal</keyword>
<dbReference type="RefSeq" id="WP_136826492.1">
    <property type="nucleotide sequence ID" value="NZ_SWBP01000003.1"/>
</dbReference>
<gene>
    <name evidence="2" type="ORF">FA046_11100</name>
</gene>
<proteinExistence type="predicted"/>
<dbReference type="EMBL" id="SWBP01000003">
    <property type="protein sequence ID" value="TKB97888.1"/>
    <property type="molecule type" value="Genomic_DNA"/>
</dbReference>